<comment type="caution">
    <text evidence="3">The sequence shown here is derived from an EMBL/GenBank/DDBJ whole genome shotgun (WGS) entry which is preliminary data.</text>
</comment>
<dbReference type="InterPro" id="IPR036388">
    <property type="entry name" value="WH-like_DNA-bd_sf"/>
</dbReference>
<evidence type="ECO:0000313" key="4">
    <source>
        <dbReference type="Proteomes" id="UP000316609"/>
    </source>
</evidence>
<dbReference type="SMART" id="SM01043">
    <property type="entry name" value="BTAD"/>
    <property type="match status" value="1"/>
</dbReference>
<accession>A0A538TWE9</accession>
<dbReference type="GO" id="GO:0006355">
    <property type="term" value="P:regulation of DNA-templated transcription"/>
    <property type="evidence" value="ECO:0007669"/>
    <property type="project" value="InterPro"/>
</dbReference>
<dbReference type="AlphaFoldDB" id="A0A538TWE9"/>
<sequence>MTRRVVHGSAAPHHSAPFATEPPAIGSGEAVAPREAIRIRQGLTIRCFGRLALERAGRYLVFPTRRAKLLFAYLVLHRDRTCAREVVRGALWGDESEQTARKHMRTELWRLRRYLEPHGTPRGTFLRIDSDRTELNRSGPYWLDLDEFERRLRAAGSKPGRPLTAHEVRLLEEASELYRGDVCEDVDQDWAVHERERLVNLHRGTLERLMAHYAAQGDWDVAIGRGQRLLRSDPLLEHVHRELMRFHYAKGDRPAAIRQYQQCADILHRLLDVGPMPETLTLYEAIRNGHRPQGLPVREPRRRTGAPHPTSRGLVEPGPFRSQSPRSGPLQPFSKGGAKPVRRP</sequence>
<gene>
    <name evidence="3" type="ORF">E6K78_02965</name>
</gene>
<evidence type="ECO:0000313" key="3">
    <source>
        <dbReference type="EMBL" id="TMQ67952.1"/>
    </source>
</evidence>
<dbReference type="SUPFAM" id="SSF46894">
    <property type="entry name" value="C-terminal effector domain of the bipartite response regulators"/>
    <property type="match status" value="1"/>
</dbReference>
<organism evidence="3 4">
    <name type="scientific">Eiseniibacteriota bacterium</name>
    <dbReference type="NCBI Taxonomy" id="2212470"/>
    <lineage>
        <taxon>Bacteria</taxon>
        <taxon>Candidatus Eiseniibacteriota</taxon>
    </lineage>
</organism>
<dbReference type="InterPro" id="IPR016032">
    <property type="entry name" value="Sig_transdc_resp-reg_C-effctor"/>
</dbReference>
<proteinExistence type="predicted"/>
<evidence type="ECO:0000256" key="1">
    <source>
        <dbReference type="SAM" id="MobiDB-lite"/>
    </source>
</evidence>
<reference evidence="3 4" key="1">
    <citation type="journal article" date="2019" name="Nat. Microbiol.">
        <title>Mediterranean grassland soil C-N compound turnover is dependent on rainfall and depth, and is mediated by genomically divergent microorganisms.</title>
        <authorList>
            <person name="Diamond S."/>
            <person name="Andeer P.F."/>
            <person name="Li Z."/>
            <person name="Crits-Christoph A."/>
            <person name="Burstein D."/>
            <person name="Anantharaman K."/>
            <person name="Lane K.R."/>
            <person name="Thomas B.C."/>
            <person name="Pan C."/>
            <person name="Northen T.R."/>
            <person name="Banfield J.F."/>
        </authorList>
    </citation>
    <scope>NUCLEOTIDE SEQUENCE [LARGE SCALE GENOMIC DNA]</scope>
    <source>
        <strain evidence="3">WS_8</strain>
    </source>
</reference>
<feature type="region of interest" description="Disordered" evidence="1">
    <location>
        <begin position="1"/>
        <end position="25"/>
    </location>
</feature>
<dbReference type="GO" id="GO:0003677">
    <property type="term" value="F:DNA binding"/>
    <property type="evidence" value="ECO:0007669"/>
    <property type="project" value="InterPro"/>
</dbReference>
<name>A0A538TWE9_UNCEI</name>
<dbReference type="Pfam" id="PF03704">
    <property type="entry name" value="BTAD"/>
    <property type="match status" value="1"/>
</dbReference>
<protein>
    <recommendedName>
        <fullName evidence="2">Bacterial transcriptional activator domain-containing protein</fullName>
    </recommendedName>
</protein>
<dbReference type="Gene3D" id="1.25.40.10">
    <property type="entry name" value="Tetratricopeptide repeat domain"/>
    <property type="match status" value="1"/>
</dbReference>
<dbReference type="SUPFAM" id="SSF48452">
    <property type="entry name" value="TPR-like"/>
    <property type="match status" value="1"/>
</dbReference>
<dbReference type="Gene3D" id="1.10.10.10">
    <property type="entry name" value="Winged helix-like DNA-binding domain superfamily/Winged helix DNA-binding domain"/>
    <property type="match status" value="1"/>
</dbReference>
<dbReference type="InterPro" id="IPR005158">
    <property type="entry name" value="BTAD"/>
</dbReference>
<feature type="domain" description="Bacterial transcriptional activator" evidence="2">
    <location>
        <begin position="143"/>
        <end position="287"/>
    </location>
</feature>
<dbReference type="EMBL" id="VBOY01000021">
    <property type="protein sequence ID" value="TMQ67952.1"/>
    <property type="molecule type" value="Genomic_DNA"/>
</dbReference>
<evidence type="ECO:0000259" key="2">
    <source>
        <dbReference type="SMART" id="SM01043"/>
    </source>
</evidence>
<dbReference type="InterPro" id="IPR051677">
    <property type="entry name" value="AfsR-DnrI-RedD_regulator"/>
</dbReference>
<dbReference type="Proteomes" id="UP000316609">
    <property type="component" value="Unassembled WGS sequence"/>
</dbReference>
<dbReference type="PANTHER" id="PTHR35807">
    <property type="entry name" value="TRANSCRIPTIONAL REGULATOR REDD-RELATED"/>
    <property type="match status" value="1"/>
</dbReference>
<feature type="region of interest" description="Disordered" evidence="1">
    <location>
        <begin position="290"/>
        <end position="344"/>
    </location>
</feature>
<dbReference type="InterPro" id="IPR011990">
    <property type="entry name" value="TPR-like_helical_dom_sf"/>
</dbReference>